<dbReference type="PROSITE" id="PS00057">
    <property type="entry name" value="RIBOSOMAL_S18"/>
    <property type="match status" value="1"/>
</dbReference>
<evidence type="ECO:0000256" key="3">
    <source>
        <dbReference type="ARBA" id="ARBA00023274"/>
    </source>
</evidence>
<dbReference type="HAMAP" id="MF_00270">
    <property type="entry name" value="Ribosomal_bS18"/>
    <property type="match status" value="1"/>
</dbReference>
<dbReference type="STRING" id="123214.PERMA_1293"/>
<comment type="subunit">
    <text evidence="5">Part of the 30S ribosomal subunit. Forms a tight heterodimer with protein bS6.</text>
</comment>
<evidence type="ECO:0000256" key="1">
    <source>
        <dbReference type="ARBA" id="ARBA00005589"/>
    </source>
</evidence>
<dbReference type="NCBIfam" id="TIGR00165">
    <property type="entry name" value="S18"/>
    <property type="match status" value="1"/>
</dbReference>
<dbReference type="PANTHER" id="PTHR13479:SF40">
    <property type="entry name" value="SMALL RIBOSOMAL SUBUNIT PROTEIN BS18M"/>
    <property type="match status" value="1"/>
</dbReference>
<comment type="similarity">
    <text evidence="1 5 6">Belongs to the bacterial ribosomal protein bS18 family.</text>
</comment>
<keyword evidence="3 5" id="KW-0687">Ribonucleoprotein</keyword>
<dbReference type="GO" id="GO:0003735">
    <property type="term" value="F:structural constituent of ribosome"/>
    <property type="evidence" value="ECO:0007669"/>
    <property type="project" value="InterPro"/>
</dbReference>
<comment type="function">
    <text evidence="5">Binds as a heterodimer with protein bS6 to the central domain of the 16S rRNA, where it helps stabilize the platform of the 30S subunit.</text>
</comment>
<dbReference type="eggNOG" id="COG0238">
    <property type="taxonomic scope" value="Bacteria"/>
</dbReference>
<dbReference type="GO" id="GO:0070181">
    <property type="term" value="F:small ribosomal subunit rRNA binding"/>
    <property type="evidence" value="ECO:0007669"/>
    <property type="project" value="TreeGrafter"/>
</dbReference>
<dbReference type="Pfam" id="PF01084">
    <property type="entry name" value="Ribosomal_S18"/>
    <property type="match status" value="1"/>
</dbReference>
<dbReference type="PANTHER" id="PTHR13479">
    <property type="entry name" value="30S RIBOSOMAL PROTEIN S18"/>
    <property type="match status" value="1"/>
</dbReference>
<dbReference type="Gene3D" id="4.10.640.10">
    <property type="entry name" value="Ribosomal protein S18"/>
    <property type="match status" value="1"/>
</dbReference>
<dbReference type="PaxDb" id="123214-PERMA_1293"/>
<evidence type="ECO:0000256" key="5">
    <source>
        <dbReference type="HAMAP-Rule" id="MF_00270"/>
    </source>
</evidence>
<gene>
    <name evidence="5 7" type="primary">rpsR</name>
    <name evidence="7" type="ordered locus">PERMA_1293</name>
</gene>
<keyword evidence="5" id="KW-0699">rRNA-binding</keyword>
<protein>
    <recommendedName>
        <fullName evidence="4 5">Small ribosomal subunit protein bS18</fullName>
    </recommendedName>
</protein>
<name>C0QQW9_PERMH</name>
<keyword evidence="5" id="KW-0694">RNA-binding</keyword>
<evidence type="ECO:0000313" key="8">
    <source>
        <dbReference type="Proteomes" id="UP000001366"/>
    </source>
</evidence>
<dbReference type="InterPro" id="IPR036870">
    <property type="entry name" value="Ribosomal_bS18_sf"/>
</dbReference>
<proteinExistence type="inferred from homology"/>
<dbReference type="PRINTS" id="PR00974">
    <property type="entry name" value="RIBOSOMALS18"/>
</dbReference>
<dbReference type="HOGENOM" id="CLU_148710_0_3_0"/>
<dbReference type="GO" id="GO:0022627">
    <property type="term" value="C:cytosolic small ribosomal subunit"/>
    <property type="evidence" value="ECO:0007669"/>
    <property type="project" value="TreeGrafter"/>
</dbReference>
<accession>C0QQW9</accession>
<dbReference type="Proteomes" id="UP000001366">
    <property type="component" value="Chromosome"/>
</dbReference>
<evidence type="ECO:0000256" key="6">
    <source>
        <dbReference type="RuleBase" id="RU003910"/>
    </source>
</evidence>
<dbReference type="InterPro" id="IPR018275">
    <property type="entry name" value="Ribosomal_bS18_CS"/>
</dbReference>
<sequence>MANNVKSPTAQNKPFFQKRKKYCKFCAEGKEPNYKDTEYLKQFISERGKIIPRRISGTCGKHQRKLTVEIKRARQLALLPYVIM</sequence>
<keyword evidence="2 5" id="KW-0689">Ribosomal protein</keyword>
<dbReference type="InterPro" id="IPR001648">
    <property type="entry name" value="Ribosomal_bS18"/>
</dbReference>
<dbReference type="GO" id="GO:0006412">
    <property type="term" value="P:translation"/>
    <property type="evidence" value="ECO:0007669"/>
    <property type="project" value="UniProtKB-UniRule"/>
</dbReference>
<reference evidence="7 8" key="1">
    <citation type="journal article" date="2009" name="J. Bacteriol.">
        <title>Complete and draft genome sequences of six members of the Aquificales.</title>
        <authorList>
            <person name="Reysenbach A.L."/>
            <person name="Hamamura N."/>
            <person name="Podar M."/>
            <person name="Griffiths E."/>
            <person name="Ferreira S."/>
            <person name="Hochstein R."/>
            <person name="Heidelberg J."/>
            <person name="Johnson J."/>
            <person name="Mead D."/>
            <person name="Pohorille A."/>
            <person name="Sarmiento M."/>
            <person name="Schweighofer K."/>
            <person name="Seshadri R."/>
            <person name="Voytek M.A."/>
        </authorList>
    </citation>
    <scope>NUCLEOTIDE SEQUENCE [LARGE SCALE GENOMIC DNA]</scope>
    <source>
        <strain evidence="8">DSM 14350 / EX-H1</strain>
    </source>
</reference>
<dbReference type="AlphaFoldDB" id="C0QQW9"/>
<organism evidence="7 8">
    <name type="scientific">Persephonella marina (strain DSM 14350 / EX-H1)</name>
    <dbReference type="NCBI Taxonomy" id="123214"/>
    <lineage>
        <taxon>Bacteria</taxon>
        <taxon>Pseudomonadati</taxon>
        <taxon>Aquificota</taxon>
        <taxon>Aquificia</taxon>
        <taxon>Aquificales</taxon>
        <taxon>Hydrogenothermaceae</taxon>
        <taxon>Persephonella</taxon>
    </lineage>
</organism>
<keyword evidence="8" id="KW-1185">Reference proteome</keyword>
<evidence type="ECO:0000256" key="4">
    <source>
        <dbReference type="ARBA" id="ARBA00035141"/>
    </source>
</evidence>
<dbReference type="OrthoDB" id="9812008at2"/>
<evidence type="ECO:0000313" key="7">
    <source>
        <dbReference type="EMBL" id="ACO04262.1"/>
    </source>
</evidence>
<dbReference type="EMBL" id="CP001230">
    <property type="protein sequence ID" value="ACO04262.1"/>
    <property type="molecule type" value="Genomic_DNA"/>
</dbReference>
<dbReference type="SUPFAM" id="SSF46911">
    <property type="entry name" value="Ribosomal protein S18"/>
    <property type="match status" value="1"/>
</dbReference>
<dbReference type="RefSeq" id="WP_012676500.1">
    <property type="nucleotide sequence ID" value="NC_012440.1"/>
</dbReference>
<dbReference type="KEGG" id="pmx:PERMA_1293"/>
<evidence type="ECO:0000256" key="2">
    <source>
        <dbReference type="ARBA" id="ARBA00022980"/>
    </source>
</evidence>